<dbReference type="GO" id="GO:0016491">
    <property type="term" value="F:oxidoreductase activity"/>
    <property type="evidence" value="ECO:0007669"/>
    <property type="project" value="UniProtKB-KW"/>
</dbReference>
<accession>A0A1B2HSH4</accession>
<protein>
    <recommendedName>
        <fullName evidence="3">Ketoreductase domain-containing protein</fullName>
    </recommendedName>
</protein>
<dbReference type="Proteomes" id="UP000093053">
    <property type="component" value="Chromosome"/>
</dbReference>
<dbReference type="Gene3D" id="3.40.50.720">
    <property type="entry name" value="NAD(P)-binding Rossmann-like Domain"/>
    <property type="match status" value="1"/>
</dbReference>
<evidence type="ECO:0000259" key="3">
    <source>
        <dbReference type="SMART" id="SM00822"/>
    </source>
</evidence>
<dbReference type="OrthoDB" id="9804774at2"/>
<dbReference type="SUPFAM" id="SSF51735">
    <property type="entry name" value="NAD(P)-binding Rossmann-fold domains"/>
    <property type="match status" value="1"/>
</dbReference>
<gene>
    <name evidence="4" type="ORF">BBK82_36520</name>
</gene>
<proteinExistence type="inferred from homology"/>
<evidence type="ECO:0000313" key="4">
    <source>
        <dbReference type="EMBL" id="ANZ40690.1"/>
    </source>
</evidence>
<sequence length="250" mass="25724">MQSRVALVTGAGSGIGAGIAQELAELGHRVAVVDRNLDGAREVAARIGEAGGQAVAVACDVSDPASVSAAVEEVRTAFGPVEILVNNAGFAKDNHPLDMPLEDWDAVQGTLLRGAFLMLKATAPAMRDAGWGRIVNISSISAIVQGERINYVAAKAGVEGLTRGAALDLAPHGITVNAVGPGTVQTGMTVVSAARAGRTMEEHLEVVRESIPVGRIGTPHDIARAVLFFAAEDADFVTGQVIYVSGYPHG</sequence>
<dbReference type="PRINTS" id="PR00080">
    <property type="entry name" value="SDRFAMILY"/>
</dbReference>
<feature type="domain" description="Ketoreductase" evidence="3">
    <location>
        <begin position="4"/>
        <end position="182"/>
    </location>
</feature>
<dbReference type="PANTHER" id="PTHR42879">
    <property type="entry name" value="3-OXOACYL-(ACYL-CARRIER-PROTEIN) REDUCTASE"/>
    <property type="match status" value="1"/>
</dbReference>
<dbReference type="InterPro" id="IPR036291">
    <property type="entry name" value="NAD(P)-bd_dom_sf"/>
</dbReference>
<dbReference type="AlphaFoldDB" id="A0A1B2HSH4"/>
<dbReference type="SMART" id="SM00822">
    <property type="entry name" value="PKS_KR"/>
    <property type="match status" value="1"/>
</dbReference>
<organism evidence="4 5">
    <name type="scientific">Lentzea guizhouensis</name>
    <dbReference type="NCBI Taxonomy" id="1586287"/>
    <lineage>
        <taxon>Bacteria</taxon>
        <taxon>Bacillati</taxon>
        <taxon>Actinomycetota</taxon>
        <taxon>Actinomycetes</taxon>
        <taxon>Pseudonocardiales</taxon>
        <taxon>Pseudonocardiaceae</taxon>
        <taxon>Lentzea</taxon>
    </lineage>
</organism>
<name>A0A1B2HSH4_9PSEU</name>
<dbReference type="KEGG" id="led:BBK82_36520"/>
<evidence type="ECO:0000313" key="5">
    <source>
        <dbReference type="Proteomes" id="UP000093053"/>
    </source>
</evidence>
<evidence type="ECO:0000256" key="2">
    <source>
        <dbReference type="ARBA" id="ARBA00023002"/>
    </source>
</evidence>
<dbReference type="InterPro" id="IPR002347">
    <property type="entry name" value="SDR_fam"/>
</dbReference>
<dbReference type="PROSITE" id="PS00061">
    <property type="entry name" value="ADH_SHORT"/>
    <property type="match status" value="1"/>
</dbReference>
<dbReference type="Pfam" id="PF13561">
    <property type="entry name" value="adh_short_C2"/>
    <property type="match status" value="1"/>
</dbReference>
<dbReference type="RefSeq" id="WP_065919028.1">
    <property type="nucleotide sequence ID" value="NZ_CP016793.1"/>
</dbReference>
<comment type="similarity">
    <text evidence="1">Belongs to the short-chain dehydrogenases/reductases (SDR) family.</text>
</comment>
<dbReference type="EMBL" id="CP016793">
    <property type="protein sequence ID" value="ANZ40690.1"/>
    <property type="molecule type" value="Genomic_DNA"/>
</dbReference>
<keyword evidence="2" id="KW-0560">Oxidoreductase</keyword>
<dbReference type="STRING" id="1586287.BBK82_36520"/>
<dbReference type="FunFam" id="3.40.50.720:FF:000084">
    <property type="entry name" value="Short-chain dehydrogenase reductase"/>
    <property type="match status" value="1"/>
</dbReference>
<dbReference type="InterPro" id="IPR020904">
    <property type="entry name" value="Sc_DH/Rdtase_CS"/>
</dbReference>
<dbReference type="GO" id="GO:0032787">
    <property type="term" value="P:monocarboxylic acid metabolic process"/>
    <property type="evidence" value="ECO:0007669"/>
    <property type="project" value="UniProtKB-ARBA"/>
</dbReference>
<dbReference type="PANTHER" id="PTHR42879:SF2">
    <property type="entry name" value="3-OXOACYL-[ACYL-CARRIER-PROTEIN] REDUCTASE FABG"/>
    <property type="match status" value="1"/>
</dbReference>
<dbReference type="InterPro" id="IPR050259">
    <property type="entry name" value="SDR"/>
</dbReference>
<dbReference type="InterPro" id="IPR057326">
    <property type="entry name" value="KR_dom"/>
</dbReference>
<dbReference type="PRINTS" id="PR00081">
    <property type="entry name" value="GDHRDH"/>
</dbReference>
<keyword evidence="5" id="KW-1185">Reference proteome</keyword>
<evidence type="ECO:0000256" key="1">
    <source>
        <dbReference type="ARBA" id="ARBA00006484"/>
    </source>
</evidence>
<reference evidence="4 5" key="1">
    <citation type="submission" date="2016-07" db="EMBL/GenBank/DDBJ databases">
        <title>Complete genome sequence of the Lentzea guizhouensis DHS C013.</title>
        <authorList>
            <person name="Cao C."/>
        </authorList>
    </citation>
    <scope>NUCLEOTIDE SEQUENCE [LARGE SCALE GENOMIC DNA]</scope>
    <source>
        <strain evidence="4 5">DHS C013</strain>
    </source>
</reference>